<evidence type="ECO:0000313" key="2">
    <source>
        <dbReference type="EMBL" id="KAK0660476.1"/>
    </source>
</evidence>
<keyword evidence="1" id="KW-0812">Transmembrane</keyword>
<keyword evidence="1" id="KW-0472">Membrane</keyword>
<reference evidence="2" key="1">
    <citation type="submission" date="2023-06" db="EMBL/GenBank/DDBJ databases">
        <title>Genome-scale phylogeny and comparative genomics of the fungal order Sordariales.</title>
        <authorList>
            <consortium name="Lawrence Berkeley National Laboratory"/>
            <person name="Hensen N."/>
            <person name="Bonometti L."/>
            <person name="Westerberg I."/>
            <person name="Brannstrom I.O."/>
            <person name="Guillou S."/>
            <person name="Cros-Aarteil S."/>
            <person name="Calhoun S."/>
            <person name="Haridas S."/>
            <person name="Kuo A."/>
            <person name="Mondo S."/>
            <person name="Pangilinan J."/>
            <person name="Riley R."/>
            <person name="Labutti K."/>
            <person name="Andreopoulos B."/>
            <person name="Lipzen A."/>
            <person name="Chen C."/>
            <person name="Yanf M."/>
            <person name="Daum C."/>
            <person name="Ng V."/>
            <person name="Clum A."/>
            <person name="Steindorff A."/>
            <person name="Ohm R."/>
            <person name="Martin F."/>
            <person name="Silar P."/>
            <person name="Natvig D."/>
            <person name="Lalanne C."/>
            <person name="Gautier V."/>
            <person name="Ament-Velasquez S.L."/>
            <person name="Kruys A."/>
            <person name="Hutchinson M.I."/>
            <person name="Powell A.J."/>
            <person name="Barry K."/>
            <person name="Miller A.N."/>
            <person name="Grigoriev I.V."/>
            <person name="Debuchy R."/>
            <person name="Gladieux P."/>
            <person name="Thoren M.H."/>
            <person name="Johannesson H."/>
        </authorList>
    </citation>
    <scope>NUCLEOTIDE SEQUENCE</scope>
    <source>
        <strain evidence="2">CBS 307.81</strain>
    </source>
</reference>
<sequence>MSQSTAAPDQSVSIRTFGHCAVQPQRSFQLNQPLNAFVVVAWLDADQQYDTHATASLVCHDQKGDRMIVGDEGYTVESYCNSQTVYECPDKRALAPDLAWDPSRPVNNSHQSPSTQITGVRPAVFIFHGALYAPAIDIRSMFVRVVVRKGEDPTPLACVQSRIMIPATETAPRLLSGAERWVLRKLDVGVEHWGLTTQPPLYEARWADGCKPSHRLSNNGVIRGVKFLVRNAHKHHHDQAGNIAMVLMAFHKPSQDSRELETGTDDFPHPMTRRTPDIHPWFKETRQQGVTGAHKYTWECSINEDLRLPFRGRWVVVAWAFQTNRSPENEIIGANVQQFYKSQRLLALIALWMAFASGGFCGFWLAEYGWPTGVWGI</sequence>
<organism evidence="2 3">
    <name type="scientific">Cercophora samala</name>
    <dbReference type="NCBI Taxonomy" id="330535"/>
    <lineage>
        <taxon>Eukaryota</taxon>
        <taxon>Fungi</taxon>
        <taxon>Dikarya</taxon>
        <taxon>Ascomycota</taxon>
        <taxon>Pezizomycotina</taxon>
        <taxon>Sordariomycetes</taxon>
        <taxon>Sordariomycetidae</taxon>
        <taxon>Sordariales</taxon>
        <taxon>Lasiosphaeriaceae</taxon>
        <taxon>Cercophora</taxon>
    </lineage>
</organism>
<gene>
    <name evidence="2" type="ORF">QBC41DRAFT_307662</name>
</gene>
<accession>A0AA39YYI1</accession>
<keyword evidence="1" id="KW-1133">Transmembrane helix</keyword>
<dbReference type="Proteomes" id="UP001174997">
    <property type="component" value="Unassembled WGS sequence"/>
</dbReference>
<protein>
    <submittedName>
        <fullName evidence="2">Uncharacterized protein</fullName>
    </submittedName>
</protein>
<evidence type="ECO:0000256" key="1">
    <source>
        <dbReference type="SAM" id="Phobius"/>
    </source>
</evidence>
<comment type="caution">
    <text evidence="2">The sequence shown here is derived from an EMBL/GenBank/DDBJ whole genome shotgun (WGS) entry which is preliminary data.</text>
</comment>
<keyword evidence="3" id="KW-1185">Reference proteome</keyword>
<feature type="transmembrane region" description="Helical" evidence="1">
    <location>
        <begin position="345"/>
        <end position="366"/>
    </location>
</feature>
<name>A0AA39YYI1_9PEZI</name>
<evidence type="ECO:0000313" key="3">
    <source>
        <dbReference type="Proteomes" id="UP001174997"/>
    </source>
</evidence>
<dbReference type="EMBL" id="JAULSY010000165">
    <property type="protein sequence ID" value="KAK0660476.1"/>
    <property type="molecule type" value="Genomic_DNA"/>
</dbReference>
<dbReference type="AlphaFoldDB" id="A0AA39YYI1"/>
<proteinExistence type="predicted"/>